<accession>A0A917FA15</accession>
<dbReference type="Gene3D" id="3.30.565.10">
    <property type="entry name" value="Histidine kinase-like ATPase, C-terminal domain"/>
    <property type="match status" value="1"/>
</dbReference>
<dbReference type="InterPro" id="IPR036890">
    <property type="entry name" value="HATPase_C_sf"/>
</dbReference>
<feature type="compositionally biased region" description="Polar residues" evidence="1">
    <location>
        <begin position="351"/>
        <end position="364"/>
    </location>
</feature>
<reference evidence="2" key="1">
    <citation type="journal article" date="2014" name="Int. J. Syst. Evol. Microbiol.">
        <title>Complete genome sequence of Corynebacterium casei LMG S-19264T (=DSM 44701T), isolated from a smear-ripened cheese.</title>
        <authorList>
            <consortium name="US DOE Joint Genome Institute (JGI-PGF)"/>
            <person name="Walter F."/>
            <person name="Albersmeier A."/>
            <person name="Kalinowski J."/>
            <person name="Ruckert C."/>
        </authorList>
    </citation>
    <scope>NUCLEOTIDE SEQUENCE</scope>
    <source>
        <strain evidence="2">CGMCC 1.15254</strain>
    </source>
</reference>
<evidence type="ECO:0000313" key="2">
    <source>
        <dbReference type="EMBL" id="GGF56639.1"/>
    </source>
</evidence>
<dbReference type="RefSeq" id="WP_188661811.1">
    <property type="nucleotide sequence ID" value="NZ_BMHV01000004.1"/>
</dbReference>
<feature type="compositionally biased region" description="Low complexity" evidence="1">
    <location>
        <begin position="390"/>
        <end position="400"/>
    </location>
</feature>
<protein>
    <recommendedName>
        <fullName evidence="4">ATP-binding protein</fullName>
    </recommendedName>
</protein>
<gene>
    <name evidence="2" type="ORF">GCM10011332_07640</name>
</gene>
<dbReference type="EMBL" id="BMHV01000004">
    <property type="protein sequence ID" value="GGF56639.1"/>
    <property type="molecule type" value="Genomic_DNA"/>
</dbReference>
<name>A0A917FA15_9PROT</name>
<sequence length="568" mass="64207">MSDQLPVDFGMERKFVFNALTSDISTTDSLLDLIDNSIDAARRDIVDKKKAMVNGLPETYEGYEIKLSLDDDKIIIEDNCRGMETNLLEGTAFRLGARHNQNFSIGIYGVGLIRAFWKLGNEGTLITDNGEEAFSLHFNKSDLEENETTLFADRTISSGKRSNKFIIDRLTLDAAYDLEDKEWYNKLIDRIRRVYGLCIRKGLKIQVGKYVIPEFGPQIREDVKELKGGTQFRTSNGVDVNVQIGAHEKYIFKGEEGWSQRANSDVIPECGWYVVCNDRIVLTADRTVKVGWTSTWHSEYNGILGWVFFTSDDADLLPWDSKKTDISLEKVSQREAAKALKALSDTYRSTNRNFKYGQPASSPTRPGPKGGKGGKNGPTSAPIKIPPKPTATATKPTTSSQDHNENWDTLLPAMNVLLNDKKLSALIHEAQNIQIKHPYACLMLYRTVFERAVTVRIRQEGYYGAVKKMVIDEQEKQGRTFSEAAKKNFKPTLANLLDWMTANEEIIFYEDHLRDCKRGLGNFKSHLKHMNGVVHEGDLTDSGKVKTVRTDTYNLLSFLIETLILRQS</sequence>
<evidence type="ECO:0000256" key="1">
    <source>
        <dbReference type="SAM" id="MobiDB-lite"/>
    </source>
</evidence>
<comment type="caution">
    <text evidence="2">The sequence shown here is derived from an EMBL/GenBank/DDBJ whole genome shotgun (WGS) entry which is preliminary data.</text>
</comment>
<evidence type="ECO:0008006" key="4">
    <source>
        <dbReference type="Google" id="ProtNLM"/>
    </source>
</evidence>
<dbReference type="Pfam" id="PF13589">
    <property type="entry name" value="HATPase_c_3"/>
    <property type="match status" value="1"/>
</dbReference>
<dbReference type="Proteomes" id="UP000632498">
    <property type="component" value="Unassembled WGS sequence"/>
</dbReference>
<organism evidence="2 3">
    <name type="scientific">Terasakiella brassicae</name>
    <dbReference type="NCBI Taxonomy" id="1634917"/>
    <lineage>
        <taxon>Bacteria</taxon>
        <taxon>Pseudomonadati</taxon>
        <taxon>Pseudomonadota</taxon>
        <taxon>Alphaproteobacteria</taxon>
        <taxon>Rhodospirillales</taxon>
        <taxon>Terasakiellaceae</taxon>
        <taxon>Terasakiella</taxon>
    </lineage>
</organism>
<proteinExistence type="predicted"/>
<dbReference type="AlphaFoldDB" id="A0A917FA15"/>
<feature type="region of interest" description="Disordered" evidence="1">
    <location>
        <begin position="351"/>
        <end position="405"/>
    </location>
</feature>
<keyword evidence="3" id="KW-1185">Reference proteome</keyword>
<evidence type="ECO:0000313" key="3">
    <source>
        <dbReference type="Proteomes" id="UP000632498"/>
    </source>
</evidence>
<reference evidence="2" key="2">
    <citation type="submission" date="2020-09" db="EMBL/GenBank/DDBJ databases">
        <authorList>
            <person name="Sun Q."/>
            <person name="Zhou Y."/>
        </authorList>
    </citation>
    <scope>NUCLEOTIDE SEQUENCE</scope>
    <source>
        <strain evidence="2">CGMCC 1.15254</strain>
    </source>
</reference>
<dbReference type="SUPFAM" id="SSF55874">
    <property type="entry name" value="ATPase domain of HSP90 chaperone/DNA topoisomerase II/histidine kinase"/>
    <property type="match status" value="1"/>
</dbReference>